<dbReference type="InterPro" id="IPR014710">
    <property type="entry name" value="RmlC-like_jellyroll"/>
</dbReference>
<proteinExistence type="predicted"/>
<dbReference type="EMBL" id="DQVE01000022">
    <property type="protein sequence ID" value="HIP98176.1"/>
    <property type="molecule type" value="Genomic_DNA"/>
</dbReference>
<dbReference type="Pfam" id="PF07883">
    <property type="entry name" value="Cupin_2"/>
    <property type="match status" value="1"/>
</dbReference>
<dbReference type="InterPro" id="IPR013096">
    <property type="entry name" value="Cupin_2"/>
</dbReference>
<name>A0A9D0YPA4_AQUAO</name>
<reference evidence="2" key="1">
    <citation type="journal article" date="2020" name="ISME J.">
        <title>Gammaproteobacteria mediating utilization of methyl-, sulfur- and petroleum organic compounds in deep ocean hydrothermal plumes.</title>
        <authorList>
            <person name="Zhou Z."/>
            <person name="Liu Y."/>
            <person name="Pan J."/>
            <person name="Cron B.R."/>
            <person name="Toner B.M."/>
            <person name="Anantharaman K."/>
            <person name="Breier J.A."/>
            <person name="Dick G.J."/>
            <person name="Li M."/>
        </authorList>
    </citation>
    <scope>NUCLEOTIDE SEQUENCE</scope>
    <source>
        <strain evidence="2">SZUA-1501</strain>
    </source>
</reference>
<accession>A0A9D0YPA4</accession>
<evidence type="ECO:0000313" key="3">
    <source>
        <dbReference type="Proteomes" id="UP000606463"/>
    </source>
</evidence>
<gene>
    <name evidence="2" type="ORF">EYH37_02260</name>
</gene>
<dbReference type="AlphaFoldDB" id="A0A9D0YPA4"/>
<comment type="caution">
    <text evidence="2">The sequence shown here is derived from an EMBL/GenBank/DDBJ whole genome shotgun (WGS) entry which is preliminary data.</text>
</comment>
<evidence type="ECO:0000259" key="1">
    <source>
        <dbReference type="Pfam" id="PF07883"/>
    </source>
</evidence>
<dbReference type="InterPro" id="IPR011051">
    <property type="entry name" value="RmlC_Cupin_sf"/>
</dbReference>
<feature type="domain" description="Cupin type-2" evidence="1">
    <location>
        <begin position="32"/>
        <end position="84"/>
    </location>
</feature>
<sequence length="97" mass="11000">MASVEKTGITDKSEVFKILRNLGYKDLYVWSDPPETFYDWHIHPYNEVRWVLKGEILIGTEEGSFLLKAGDKVEVPAGTRHWAKVGKNGVVYVCGSK</sequence>
<evidence type="ECO:0000313" key="2">
    <source>
        <dbReference type="EMBL" id="HIP98176.1"/>
    </source>
</evidence>
<protein>
    <submittedName>
        <fullName evidence="2">Cupin domain-containing protein</fullName>
    </submittedName>
</protein>
<dbReference type="Gene3D" id="2.60.120.10">
    <property type="entry name" value="Jelly Rolls"/>
    <property type="match status" value="1"/>
</dbReference>
<organism evidence="2 3">
    <name type="scientific">Aquifex aeolicus</name>
    <dbReference type="NCBI Taxonomy" id="63363"/>
    <lineage>
        <taxon>Bacteria</taxon>
        <taxon>Pseudomonadati</taxon>
        <taxon>Aquificota</taxon>
        <taxon>Aquificia</taxon>
        <taxon>Aquificales</taxon>
        <taxon>Aquificaceae</taxon>
        <taxon>Aquifex</taxon>
    </lineage>
</organism>
<dbReference type="Proteomes" id="UP000606463">
    <property type="component" value="Unassembled WGS sequence"/>
</dbReference>
<dbReference type="SUPFAM" id="SSF51182">
    <property type="entry name" value="RmlC-like cupins"/>
    <property type="match status" value="1"/>
</dbReference>